<dbReference type="EMBL" id="JALLPJ020000795">
    <property type="protein sequence ID" value="KAL3782746.1"/>
    <property type="molecule type" value="Genomic_DNA"/>
</dbReference>
<evidence type="ECO:0000313" key="2">
    <source>
        <dbReference type="EMBL" id="KAL3782746.1"/>
    </source>
</evidence>
<dbReference type="Gene3D" id="3.40.50.1000">
    <property type="entry name" value="HAD superfamily/HAD-like"/>
    <property type="match status" value="1"/>
</dbReference>
<dbReference type="Proteomes" id="UP001530400">
    <property type="component" value="Unassembled WGS sequence"/>
</dbReference>
<organism evidence="2 3">
    <name type="scientific">Cyclotella atomus</name>
    <dbReference type="NCBI Taxonomy" id="382360"/>
    <lineage>
        <taxon>Eukaryota</taxon>
        <taxon>Sar</taxon>
        <taxon>Stramenopiles</taxon>
        <taxon>Ochrophyta</taxon>
        <taxon>Bacillariophyta</taxon>
        <taxon>Coscinodiscophyceae</taxon>
        <taxon>Thalassiosirophycidae</taxon>
        <taxon>Stephanodiscales</taxon>
        <taxon>Stephanodiscaceae</taxon>
        <taxon>Cyclotella</taxon>
    </lineage>
</organism>
<keyword evidence="1" id="KW-0175">Coiled coil</keyword>
<dbReference type="Pfam" id="PF00702">
    <property type="entry name" value="Hydrolase"/>
    <property type="match status" value="1"/>
</dbReference>
<dbReference type="SFLD" id="SFLDS00003">
    <property type="entry name" value="Haloacid_Dehalogenase"/>
    <property type="match status" value="1"/>
</dbReference>
<reference evidence="2 3" key="1">
    <citation type="submission" date="2024-10" db="EMBL/GenBank/DDBJ databases">
        <title>Updated reference genomes for cyclostephanoid diatoms.</title>
        <authorList>
            <person name="Roberts W.R."/>
            <person name="Alverson A.J."/>
        </authorList>
    </citation>
    <scope>NUCLEOTIDE SEQUENCE [LARGE SCALE GENOMIC DNA]</scope>
    <source>
        <strain evidence="2 3">AJA010-31</strain>
    </source>
</reference>
<comment type="caution">
    <text evidence="2">The sequence shown here is derived from an EMBL/GenBank/DDBJ whole genome shotgun (WGS) entry which is preliminary data.</text>
</comment>
<gene>
    <name evidence="2" type="ORF">ACHAWO_003736</name>
</gene>
<sequence>MKTALPLAVSITIQSVYGFVSPHHRQVQRLNQAAPKTSLQASSDKFALLFDCDGVIIETEELHRLAYNAAFKEFNLMIGDEPVEWSVAYYDILQNTVGGGKNKMFFHFRNTTGAFPTSDNGNVAAPQTIEQEQDLVDRLQARKTDLYKELIAEKAQARPGVLELMDQALADENVYVGVCSASTKAAVTKVLDVTLGEERRKKLDVTILGDDVSKLKPDPLIYVTAAERLNIDPSRCVVIEDSIVGLKAAKGAGMKCVITYTTSTENEDFYGIGADAKVPDLGSKGVNLDMIFGPMKDDLGAGILVDVRDAP</sequence>
<feature type="coiled-coil region" evidence="1">
    <location>
        <begin position="129"/>
        <end position="156"/>
    </location>
</feature>
<dbReference type="NCBIfam" id="TIGR01509">
    <property type="entry name" value="HAD-SF-IA-v3"/>
    <property type="match status" value="1"/>
</dbReference>
<dbReference type="InterPro" id="IPR036412">
    <property type="entry name" value="HAD-like_sf"/>
</dbReference>
<dbReference type="SFLD" id="SFLDG01129">
    <property type="entry name" value="C1.5:_HAD__Beta-PGM__Phosphata"/>
    <property type="match status" value="1"/>
</dbReference>
<dbReference type="InterPro" id="IPR006439">
    <property type="entry name" value="HAD-SF_hydro_IA"/>
</dbReference>
<dbReference type="AlphaFoldDB" id="A0ABD3P6G7"/>
<accession>A0ABD3P6G7</accession>
<dbReference type="PANTHER" id="PTHR42896:SF4">
    <property type="entry name" value="OS08G0485900 PROTEIN"/>
    <property type="match status" value="1"/>
</dbReference>
<dbReference type="SUPFAM" id="SSF56784">
    <property type="entry name" value="HAD-like"/>
    <property type="match status" value="1"/>
</dbReference>
<keyword evidence="3" id="KW-1185">Reference proteome</keyword>
<dbReference type="InterPro" id="IPR023198">
    <property type="entry name" value="PGP-like_dom2"/>
</dbReference>
<name>A0ABD3P6G7_9STRA</name>
<dbReference type="Gene3D" id="1.10.150.240">
    <property type="entry name" value="Putative phosphatase, domain 2"/>
    <property type="match status" value="1"/>
</dbReference>
<dbReference type="PANTHER" id="PTHR42896">
    <property type="entry name" value="XYLULOSE-1,5-BISPHOSPHATE (XUBP) PHOSPHATASE"/>
    <property type="match status" value="1"/>
</dbReference>
<evidence type="ECO:0000313" key="3">
    <source>
        <dbReference type="Proteomes" id="UP001530400"/>
    </source>
</evidence>
<dbReference type="InterPro" id="IPR044999">
    <property type="entry name" value="CbbY-like"/>
</dbReference>
<protein>
    <submittedName>
        <fullName evidence="2">Uncharacterized protein</fullName>
    </submittedName>
</protein>
<dbReference type="InterPro" id="IPR023214">
    <property type="entry name" value="HAD_sf"/>
</dbReference>
<proteinExistence type="predicted"/>
<evidence type="ECO:0000256" key="1">
    <source>
        <dbReference type="SAM" id="Coils"/>
    </source>
</evidence>